<feature type="compositionally biased region" description="Basic and acidic residues" evidence="1">
    <location>
        <begin position="268"/>
        <end position="284"/>
    </location>
</feature>
<feature type="non-terminal residue" evidence="2">
    <location>
        <position position="1"/>
    </location>
</feature>
<feature type="region of interest" description="Disordered" evidence="1">
    <location>
        <begin position="264"/>
        <end position="284"/>
    </location>
</feature>
<name>A0A2J6SQS9_9HELO</name>
<dbReference type="RefSeq" id="XP_024730035.1">
    <property type="nucleotide sequence ID" value="XM_024875856.1"/>
</dbReference>
<proteinExistence type="predicted"/>
<dbReference type="GO" id="GO:0016740">
    <property type="term" value="F:transferase activity"/>
    <property type="evidence" value="ECO:0007669"/>
    <property type="project" value="UniProtKB-KW"/>
</dbReference>
<dbReference type="OrthoDB" id="47375at2759"/>
<dbReference type="InParanoid" id="A0A2J6SQS9"/>
<keyword evidence="2" id="KW-0808">Transferase</keyword>
<evidence type="ECO:0000313" key="2">
    <source>
        <dbReference type="EMBL" id="PMD53131.1"/>
    </source>
</evidence>
<gene>
    <name evidence="2" type="ORF">K444DRAFT_542182</name>
</gene>
<dbReference type="AlphaFoldDB" id="A0A2J6SQS9"/>
<sequence>FQKILLVNLPERHDKLDAQIVSSSITGFEFEVIAGISGIDISEASLPPTFDPKTINEGVHTIGAWRAELNAVRTIIRERLSSALIMEDDSDWDLHLKYQLLDVARGNRFLSRPKDNPSAENTEDEPQTGKDSASSPTHSPYGANWDIIWLGHCGSHSDPGTRRFVLKNDPTVPRESDIHVPAGSPEPASLWKEPGTRIMYKSGHGVCSWTYAVSFIGAQKLVNAMSIEPFNQGFDQGLGRLCSSGILRCTHIFPPIFGAHAPAGSANRESDITGHRAGTETRERGRTHNVLWSTRLNIKNILEGKKVEAQWDGIPDLKDGMKREFIM</sequence>
<reference evidence="2 3" key="1">
    <citation type="submission" date="2016-04" db="EMBL/GenBank/DDBJ databases">
        <title>A degradative enzymes factory behind the ericoid mycorrhizal symbiosis.</title>
        <authorList>
            <consortium name="DOE Joint Genome Institute"/>
            <person name="Martino E."/>
            <person name="Morin E."/>
            <person name="Grelet G."/>
            <person name="Kuo A."/>
            <person name="Kohler A."/>
            <person name="Daghino S."/>
            <person name="Barry K."/>
            <person name="Choi C."/>
            <person name="Cichocki N."/>
            <person name="Clum A."/>
            <person name="Copeland A."/>
            <person name="Hainaut M."/>
            <person name="Haridas S."/>
            <person name="Labutti K."/>
            <person name="Lindquist E."/>
            <person name="Lipzen A."/>
            <person name="Khouja H.-R."/>
            <person name="Murat C."/>
            <person name="Ohm R."/>
            <person name="Olson A."/>
            <person name="Spatafora J."/>
            <person name="Veneault-Fourrey C."/>
            <person name="Henrissat B."/>
            <person name="Grigoriev I."/>
            <person name="Martin F."/>
            <person name="Perotto S."/>
        </authorList>
    </citation>
    <scope>NUCLEOTIDE SEQUENCE [LARGE SCALE GENOMIC DNA]</scope>
    <source>
        <strain evidence="2 3">E</strain>
    </source>
</reference>
<feature type="region of interest" description="Disordered" evidence="1">
    <location>
        <begin position="109"/>
        <end position="138"/>
    </location>
</feature>
<accession>A0A2J6SQS9</accession>
<protein>
    <submittedName>
        <fullName evidence="2">Glycosyltransferase family 25 protein</fullName>
    </submittedName>
</protein>
<evidence type="ECO:0000256" key="1">
    <source>
        <dbReference type="SAM" id="MobiDB-lite"/>
    </source>
</evidence>
<keyword evidence="3" id="KW-1185">Reference proteome</keyword>
<dbReference type="Proteomes" id="UP000235371">
    <property type="component" value="Unassembled WGS sequence"/>
</dbReference>
<organism evidence="2 3">
    <name type="scientific">Hyaloscypha bicolor E</name>
    <dbReference type="NCBI Taxonomy" id="1095630"/>
    <lineage>
        <taxon>Eukaryota</taxon>
        <taxon>Fungi</taxon>
        <taxon>Dikarya</taxon>
        <taxon>Ascomycota</taxon>
        <taxon>Pezizomycotina</taxon>
        <taxon>Leotiomycetes</taxon>
        <taxon>Helotiales</taxon>
        <taxon>Hyaloscyphaceae</taxon>
        <taxon>Hyaloscypha</taxon>
        <taxon>Hyaloscypha bicolor</taxon>
    </lineage>
</organism>
<dbReference type="EMBL" id="KZ613895">
    <property type="protein sequence ID" value="PMD53131.1"/>
    <property type="molecule type" value="Genomic_DNA"/>
</dbReference>
<dbReference type="GeneID" id="36583935"/>
<evidence type="ECO:0000313" key="3">
    <source>
        <dbReference type="Proteomes" id="UP000235371"/>
    </source>
</evidence>
<feature type="compositionally biased region" description="Polar residues" evidence="1">
    <location>
        <begin position="129"/>
        <end position="138"/>
    </location>
</feature>